<feature type="transmembrane region" description="Helical" evidence="6">
    <location>
        <begin position="108"/>
        <end position="128"/>
    </location>
</feature>
<dbReference type="PANTHER" id="PTHR30250">
    <property type="entry name" value="PST FAMILY PREDICTED COLANIC ACID TRANSPORTER"/>
    <property type="match status" value="1"/>
</dbReference>
<keyword evidence="8" id="KW-1185">Reference proteome</keyword>
<dbReference type="GO" id="GO:0005886">
    <property type="term" value="C:plasma membrane"/>
    <property type="evidence" value="ECO:0007669"/>
    <property type="project" value="UniProtKB-SubCell"/>
</dbReference>
<feature type="transmembrane region" description="Helical" evidence="6">
    <location>
        <begin position="369"/>
        <end position="387"/>
    </location>
</feature>
<comment type="subcellular location">
    <subcellularLocation>
        <location evidence="1">Cell membrane</location>
        <topology evidence="1">Multi-pass membrane protein</topology>
    </subcellularLocation>
</comment>
<feature type="transmembrane region" description="Helical" evidence="6">
    <location>
        <begin position="279"/>
        <end position="297"/>
    </location>
</feature>
<feature type="transmembrane region" description="Helical" evidence="6">
    <location>
        <begin position="236"/>
        <end position="258"/>
    </location>
</feature>
<evidence type="ECO:0000256" key="5">
    <source>
        <dbReference type="ARBA" id="ARBA00023136"/>
    </source>
</evidence>
<dbReference type="EMBL" id="PGFF01000001">
    <property type="protein sequence ID" value="PJJ71228.1"/>
    <property type="molecule type" value="Genomic_DNA"/>
</dbReference>
<dbReference type="RefSeq" id="WP_100363551.1">
    <property type="nucleotide sequence ID" value="NZ_PGFF01000001.1"/>
</dbReference>
<evidence type="ECO:0000256" key="1">
    <source>
        <dbReference type="ARBA" id="ARBA00004651"/>
    </source>
</evidence>
<protein>
    <submittedName>
        <fullName evidence="7">O-antigen/teichoic acid export membrane protein</fullName>
    </submittedName>
</protein>
<dbReference type="OrthoDB" id="4833037at2"/>
<evidence type="ECO:0000313" key="8">
    <source>
        <dbReference type="Proteomes" id="UP000228758"/>
    </source>
</evidence>
<feature type="transmembrane region" description="Helical" evidence="6">
    <location>
        <begin position="36"/>
        <end position="58"/>
    </location>
</feature>
<evidence type="ECO:0000256" key="2">
    <source>
        <dbReference type="ARBA" id="ARBA00022475"/>
    </source>
</evidence>
<dbReference type="AlphaFoldDB" id="A0A2M9CH63"/>
<dbReference type="Proteomes" id="UP000228758">
    <property type="component" value="Unassembled WGS sequence"/>
</dbReference>
<comment type="caution">
    <text evidence="7">The sequence shown here is derived from an EMBL/GenBank/DDBJ whole genome shotgun (WGS) entry which is preliminary data.</text>
</comment>
<name>A0A2M9CH63_9MICO</name>
<evidence type="ECO:0000256" key="6">
    <source>
        <dbReference type="SAM" id="Phobius"/>
    </source>
</evidence>
<dbReference type="Pfam" id="PF01943">
    <property type="entry name" value="Polysacc_synt"/>
    <property type="match status" value="1"/>
</dbReference>
<accession>A0A2M9CH63</accession>
<keyword evidence="4 6" id="KW-1133">Transmembrane helix</keyword>
<feature type="transmembrane region" description="Helical" evidence="6">
    <location>
        <begin position="79"/>
        <end position="102"/>
    </location>
</feature>
<dbReference type="PANTHER" id="PTHR30250:SF11">
    <property type="entry name" value="O-ANTIGEN TRANSPORTER-RELATED"/>
    <property type="match status" value="1"/>
</dbReference>
<dbReference type="InterPro" id="IPR002797">
    <property type="entry name" value="Polysacc_synth"/>
</dbReference>
<feature type="transmembrane region" description="Helical" evidence="6">
    <location>
        <begin position="345"/>
        <end position="363"/>
    </location>
</feature>
<feature type="transmembrane region" description="Helical" evidence="6">
    <location>
        <begin position="167"/>
        <end position="187"/>
    </location>
</feature>
<keyword evidence="5 6" id="KW-0472">Membrane</keyword>
<feature type="transmembrane region" description="Helical" evidence="6">
    <location>
        <begin position="199"/>
        <end position="216"/>
    </location>
</feature>
<evidence type="ECO:0000256" key="4">
    <source>
        <dbReference type="ARBA" id="ARBA00022989"/>
    </source>
</evidence>
<feature type="transmembrane region" description="Helical" evidence="6">
    <location>
        <begin position="140"/>
        <end position="161"/>
    </location>
</feature>
<organism evidence="7 8">
    <name type="scientific">Diaminobutyricimonas aerilata</name>
    <dbReference type="NCBI Taxonomy" id="1162967"/>
    <lineage>
        <taxon>Bacteria</taxon>
        <taxon>Bacillati</taxon>
        <taxon>Actinomycetota</taxon>
        <taxon>Actinomycetes</taxon>
        <taxon>Micrococcales</taxon>
        <taxon>Microbacteriaceae</taxon>
        <taxon>Diaminobutyricimonas</taxon>
    </lineage>
</organism>
<evidence type="ECO:0000256" key="3">
    <source>
        <dbReference type="ARBA" id="ARBA00022692"/>
    </source>
</evidence>
<dbReference type="InterPro" id="IPR050833">
    <property type="entry name" value="Poly_Biosynth_Transport"/>
</dbReference>
<proteinExistence type="predicted"/>
<feature type="transmembrane region" description="Helical" evidence="6">
    <location>
        <begin position="309"/>
        <end position="333"/>
    </location>
</feature>
<reference evidence="7 8" key="1">
    <citation type="submission" date="2017-11" db="EMBL/GenBank/DDBJ databases">
        <title>Genomic Encyclopedia of Archaeal and Bacterial Type Strains, Phase II (KMG-II): From Individual Species to Whole Genera.</title>
        <authorList>
            <person name="Goeker M."/>
        </authorList>
    </citation>
    <scope>NUCLEOTIDE SEQUENCE [LARGE SCALE GENOMIC DNA]</scope>
    <source>
        <strain evidence="7 8">DSM 27393</strain>
    </source>
</reference>
<sequence>MKIGLASALGILATFGFQIITARVLGAERFGVLSAFFAIVNVAAFGSASLQNSVAVHTARALSTPRARSLKRLSSDPTLIEALAFGLGGAAIVAVASPAISAALDTEWFVPFLAAISVLLSFLFARAVGIIQGSGDSQAAVWWSTASLLLRVALVSAVFAAGMRLEGALLAVLAGSLLAVVGAQGRARRVGMTDGGRPFSADSLVVIVTTITFAWMTNVDVILVRNAIPAEEAGQYAAAVTLVKSGLLIPATLSLYLLPRFVRQEGNAELSRLGVRLTAMVTLLGGFALFLLFWTLGRPVLVLVYGIQYSGAATILAGLALAYVPWIVAQGLLIRMTATASRPALIVLLAAAFAQFGAGILLLPRLTEFVISIGLTGTAVLAAFIVLEWRAGRTAATTGDRP</sequence>
<gene>
    <name evidence="7" type="ORF">CLV46_0770</name>
</gene>
<evidence type="ECO:0000313" key="7">
    <source>
        <dbReference type="EMBL" id="PJJ71228.1"/>
    </source>
</evidence>
<keyword evidence="3 6" id="KW-0812">Transmembrane</keyword>
<keyword evidence="2" id="KW-1003">Cell membrane</keyword>